<protein>
    <submittedName>
        <fullName evidence="1">Uncharacterized protein</fullName>
    </submittedName>
</protein>
<name>A0A6H5HEU0_9HEMI</name>
<dbReference type="Proteomes" id="UP000479000">
    <property type="component" value="Unassembled WGS sequence"/>
</dbReference>
<evidence type="ECO:0000313" key="2">
    <source>
        <dbReference type="Proteomes" id="UP000479000"/>
    </source>
</evidence>
<dbReference type="EMBL" id="CADCXU010028158">
    <property type="protein sequence ID" value="CAB0014650.1"/>
    <property type="molecule type" value="Genomic_DNA"/>
</dbReference>
<keyword evidence="2" id="KW-1185">Reference proteome</keyword>
<proteinExistence type="predicted"/>
<evidence type="ECO:0000313" key="1">
    <source>
        <dbReference type="EMBL" id="CAB0014650.1"/>
    </source>
</evidence>
<sequence length="170" mass="19495">MYCQLHQFLLLGFERIDSRNRCSEAERCATPVRMKRWEYYQGISCVVNRTTPPCLGALPFCPVLTILRGRYPYCQPPVALGLRQRVIASNNSAFQIDLYYFSKRKILTKRERHSQRLSPGPTGDHSNQIYEERSHFHLFLHSVDLPVSGEGFGNAQVHTHCSGQGILPED</sequence>
<gene>
    <name evidence="1" type="ORF">NTEN_LOCUS19065</name>
</gene>
<accession>A0A6H5HEU0</accession>
<dbReference type="AlphaFoldDB" id="A0A6H5HEU0"/>
<reference evidence="1 2" key="1">
    <citation type="submission" date="2020-02" db="EMBL/GenBank/DDBJ databases">
        <authorList>
            <person name="Ferguson B K."/>
        </authorList>
    </citation>
    <scope>NUCLEOTIDE SEQUENCE [LARGE SCALE GENOMIC DNA]</scope>
</reference>
<organism evidence="1 2">
    <name type="scientific">Nesidiocoris tenuis</name>
    <dbReference type="NCBI Taxonomy" id="355587"/>
    <lineage>
        <taxon>Eukaryota</taxon>
        <taxon>Metazoa</taxon>
        <taxon>Ecdysozoa</taxon>
        <taxon>Arthropoda</taxon>
        <taxon>Hexapoda</taxon>
        <taxon>Insecta</taxon>
        <taxon>Pterygota</taxon>
        <taxon>Neoptera</taxon>
        <taxon>Paraneoptera</taxon>
        <taxon>Hemiptera</taxon>
        <taxon>Heteroptera</taxon>
        <taxon>Panheteroptera</taxon>
        <taxon>Cimicomorpha</taxon>
        <taxon>Miridae</taxon>
        <taxon>Dicyphina</taxon>
        <taxon>Nesidiocoris</taxon>
    </lineage>
</organism>